<dbReference type="HOGENOM" id="CLU_007383_6_0_0"/>
<name>I0IQ89_LEPFC</name>
<accession>I0IQ89</accession>
<dbReference type="OrthoDB" id="9803010at2"/>
<dbReference type="SUPFAM" id="SSF51735">
    <property type="entry name" value="NAD(P)-binding Rossmann-fold domains"/>
    <property type="match status" value="1"/>
</dbReference>
<organism evidence="2 3">
    <name type="scientific">Leptospirillum ferrooxidans (strain C2-3)</name>
    <dbReference type="NCBI Taxonomy" id="1162668"/>
    <lineage>
        <taxon>Bacteria</taxon>
        <taxon>Pseudomonadati</taxon>
        <taxon>Nitrospirota</taxon>
        <taxon>Nitrospiria</taxon>
        <taxon>Nitrospirales</taxon>
        <taxon>Nitrospiraceae</taxon>
        <taxon>Leptospirillum</taxon>
    </lineage>
</organism>
<proteinExistence type="predicted"/>
<dbReference type="Gene3D" id="3.40.50.720">
    <property type="entry name" value="NAD(P)-binding Rossmann-like Domain"/>
    <property type="match status" value="1"/>
</dbReference>
<dbReference type="Proteomes" id="UP000007382">
    <property type="component" value="Chromosome"/>
</dbReference>
<gene>
    <name evidence="2" type="ordered locus">LFE_1759</name>
</gene>
<evidence type="ECO:0000313" key="2">
    <source>
        <dbReference type="EMBL" id="BAM07438.1"/>
    </source>
</evidence>
<dbReference type="PATRIC" id="fig|1162668.3.peg.2093"/>
<dbReference type="PANTHER" id="PTHR48079">
    <property type="entry name" value="PROTEIN YEEZ"/>
    <property type="match status" value="1"/>
</dbReference>
<dbReference type="InterPro" id="IPR036291">
    <property type="entry name" value="NAD(P)-bd_dom_sf"/>
</dbReference>
<dbReference type="STRING" id="1162668.LFE_1759"/>
<keyword evidence="3" id="KW-1185">Reference proteome</keyword>
<feature type="domain" description="NAD-dependent epimerase/dehydratase" evidence="1">
    <location>
        <begin position="8"/>
        <end position="239"/>
    </location>
</feature>
<sequence>MAKGNRTALVTGATGFVGSHVARLLIEEGYSIRCLIRDGSDKRNLPEESETVSWVTGDLLDPLSLVRALDGMQELYHVAADYRLWTPRKGEIIQTNVEGTRNMLEACRICRPERIVYCSSVAALGTRTDGIPINETMEVDTKTLIGEYKLSKYLSEQLVLSYAGGHDGGVSLPIVIVNPSAPIGERDIKPTPTGRIVRDYMRKMMKAYVRTGLNVIHVRDVARGHLLAAQKGIPGQKYILANQNMQLIEIFHLLAKITGVPAPKAEMPRSLLFPVSVVSEGISLLTGREPLVPFDAARMAHKMMFFSGDRAVRELGLVLTPVEKAFEDAVVWFSKEEYMGAGTFPGSVG</sequence>
<dbReference type="RefSeq" id="WP_014449922.1">
    <property type="nucleotide sequence ID" value="NC_017094.1"/>
</dbReference>
<dbReference type="InterPro" id="IPR017829">
    <property type="entry name" value="Hopanoid-assoc_sugar_epimerase"/>
</dbReference>
<dbReference type="AlphaFoldDB" id="I0IQ89"/>
<evidence type="ECO:0000313" key="3">
    <source>
        <dbReference type="Proteomes" id="UP000007382"/>
    </source>
</evidence>
<reference evidence="2 3" key="1">
    <citation type="journal article" date="2012" name="J. Bacteriol.">
        <title>Complete Genome Sequence of Leptospirillum ferrooxidans Strain C2-3, Isolated from a Fresh Volcanic Ash Deposit on the Island of Miyake, Japan.</title>
        <authorList>
            <person name="Fujimura R."/>
            <person name="Sato Y."/>
            <person name="Nishizawa T."/>
            <person name="Oshima K."/>
            <person name="Kim S.-W."/>
            <person name="Hattori M."/>
            <person name="Kamijo T."/>
            <person name="Ohta H."/>
        </authorList>
    </citation>
    <scope>NUCLEOTIDE SEQUENCE [LARGE SCALE GENOMIC DNA]</scope>
    <source>
        <strain evidence="2 3">C2-3</strain>
    </source>
</reference>
<protein>
    <submittedName>
        <fullName evidence="2">Putative dihydroflavonol 4-reductase</fullName>
    </submittedName>
</protein>
<dbReference type="GO" id="GO:0005737">
    <property type="term" value="C:cytoplasm"/>
    <property type="evidence" value="ECO:0007669"/>
    <property type="project" value="TreeGrafter"/>
</dbReference>
<dbReference type="InterPro" id="IPR001509">
    <property type="entry name" value="Epimerase_deHydtase"/>
</dbReference>
<dbReference type="CDD" id="cd05228">
    <property type="entry name" value="AR_FR_like_1_SDR_e"/>
    <property type="match status" value="1"/>
</dbReference>
<dbReference type="GO" id="GO:0004029">
    <property type="term" value="F:aldehyde dehydrogenase (NAD+) activity"/>
    <property type="evidence" value="ECO:0007669"/>
    <property type="project" value="TreeGrafter"/>
</dbReference>
<reference evidence="3" key="2">
    <citation type="submission" date="2012-03" db="EMBL/GenBank/DDBJ databases">
        <title>The complete genome sequence of the pioneer microbe on fresh volcanic deposit, Leptospirillum ferrooxidans strain C2-3.</title>
        <authorList>
            <person name="Fujimura R."/>
            <person name="Sato Y."/>
            <person name="Nishizawa T."/>
            <person name="Nanba K."/>
            <person name="Oshima K."/>
            <person name="Hattori M."/>
            <person name="Kamijo T."/>
            <person name="Ohta H."/>
        </authorList>
    </citation>
    <scope>NUCLEOTIDE SEQUENCE [LARGE SCALE GENOMIC DNA]</scope>
    <source>
        <strain evidence="3">C2-3</strain>
    </source>
</reference>
<dbReference type="eggNOG" id="COG0451">
    <property type="taxonomic scope" value="Bacteria"/>
</dbReference>
<dbReference type="KEGG" id="lfc:LFE_1759"/>
<dbReference type="NCBIfam" id="TIGR03466">
    <property type="entry name" value="HpnA"/>
    <property type="match status" value="1"/>
</dbReference>
<dbReference type="EMBL" id="AP012342">
    <property type="protein sequence ID" value="BAM07438.1"/>
    <property type="molecule type" value="Genomic_DNA"/>
</dbReference>
<evidence type="ECO:0000259" key="1">
    <source>
        <dbReference type="Pfam" id="PF01370"/>
    </source>
</evidence>
<dbReference type="InterPro" id="IPR051783">
    <property type="entry name" value="NAD(P)-dependent_oxidoreduct"/>
</dbReference>
<dbReference type="Pfam" id="PF01370">
    <property type="entry name" value="Epimerase"/>
    <property type="match status" value="1"/>
</dbReference>
<dbReference type="PANTHER" id="PTHR48079:SF6">
    <property type="entry name" value="NAD(P)-BINDING DOMAIN-CONTAINING PROTEIN-RELATED"/>
    <property type="match status" value="1"/>
</dbReference>